<accession>A0A3Q9IZL2</accession>
<dbReference type="EMBL" id="CP031423">
    <property type="protein sequence ID" value="AZS37126.1"/>
    <property type="molecule type" value="Genomic_DNA"/>
</dbReference>
<dbReference type="GO" id="GO:0000270">
    <property type="term" value="P:peptidoglycan metabolic process"/>
    <property type="evidence" value="ECO:0007669"/>
    <property type="project" value="TreeGrafter"/>
</dbReference>
<dbReference type="InterPro" id="IPR000667">
    <property type="entry name" value="Peptidase_S13"/>
</dbReference>
<dbReference type="GO" id="GO:0009002">
    <property type="term" value="F:serine-type D-Ala-D-Ala carboxypeptidase activity"/>
    <property type="evidence" value="ECO:0007669"/>
    <property type="project" value="UniProtKB-EC"/>
</dbReference>
<protein>
    <submittedName>
        <fullName evidence="3">D-alanyl-D-alanine carboxypeptidase DacC</fullName>
        <ecNumber evidence="3">3.4.16.4</ecNumber>
    </submittedName>
</protein>
<reference evidence="3 4" key="1">
    <citation type="submission" date="2018-08" db="EMBL/GenBank/DDBJ databases">
        <title>Microbacterium lemovicicum sp. nov., a bacterium isolated from a natural uranium-rich soil.</title>
        <authorList>
            <person name="ORTET P."/>
        </authorList>
    </citation>
    <scope>NUCLEOTIDE SEQUENCE [LARGE SCALE GENOMIC DNA]</scope>
    <source>
        <strain evidence="3 4">Viu22</strain>
    </source>
</reference>
<keyword evidence="3" id="KW-0121">Carboxypeptidase</keyword>
<dbReference type="Proteomes" id="UP000276888">
    <property type="component" value="Chromosome"/>
</dbReference>
<dbReference type="NCBIfam" id="TIGR00666">
    <property type="entry name" value="PBP4"/>
    <property type="match status" value="1"/>
</dbReference>
<keyword evidence="3" id="KW-0645">Protease</keyword>
<dbReference type="AlphaFoldDB" id="A0A3Q9IZL2"/>
<proteinExistence type="inferred from homology"/>
<keyword evidence="4" id="KW-1185">Reference proteome</keyword>
<evidence type="ECO:0000313" key="3">
    <source>
        <dbReference type="EMBL" id="AZS37126.1"/>
    </source>
</evidence>
<dbReference type="KEGG" id="mlv:CVS47_01756"/>
<dbReference type="PANTHER" id="PTHR30023">
    <property type="entry name" value="D-ALANYL-D-ALANINE CARBOXYPEPTIDASE"/>
    <property type="match status" value="1"/>
</dbReference>
<dbReference type="RefSeq" id="WP_127095733.1">
    <property type="nucleotide sequence ID" value="NZ_CP031423.1"/>
</dbReference>
<dbReference type="GO" id="GO:0006508">
    <property type="term" value="P:proteolysis"/>
    <property type="evidence" value="ECO:0007669"/>
    <property type="project" value="InterPro"/>
</dbReference>
<dbReference type="InterPro" id="IPR012338">
    <property type="entry name" value="Beta-lactam/transpept-like"/>
</dbReference>
<evidence type="ECO:0000256" key="2">
    <source>
        <dbReference type="ARBA" id="ARBA00022801"/>
    </source>
</evidence>
<dbReference type="Gene3D" id="3.50.80.20">
    <property type="entry name" value="D-Ala-D-Ala carboxypeptidase C, peptidase S13"/>
    <property type="match status" value="1"/>
</dbReference>
<dbReference type="Pfam" id="PF02113">
    <property type="entry name" value="Peptidase_S13"/>
    <property type="match status" value="1"/>
</dbReference>
<name>A0A3Q9IZL2_9MICO</name>
<organism evidence="3 4">
    <name type="scientific">Microbacterium lemovicicum</name>
    <dbReference type="NCBI Taxonomy" id="1072463"/>
    <lineage>
        <taxon>Bacteria</taxon>
        <taxon>Bacillati</taxon>
        <taxon>Actinomycetota</taxon>
        <taxon>Actinomycetes</taxon>
        <taxon>Micrococcales</taxon>
        <taxon>Microbacteriaceae</taxon>
        <taxon>Microbacterium</taxon>
    </lineage>
</organism>
<evidence type="ECO:0000313" key="4">
    <source>
        <dbReference type="Proteomes" id="UP000276888"/>
    </source>
</evidence>
<dbReference type="SUPFAM" id="SSF56601">
    <property type="entry name" value="beta-lactamase/transpeptidase-like"/>
    <property type="match status" value="1"/>
</dbReference>
<dbReference type="OrthoDB" id="9802627at2"/>
<gene>
    <name evidence="3" type="primary">dacC</name>
    <name evidence="3" type="ORF">CVS47_01756</name>
</gene>
<dbReference type="Gene3D" id="3.40.710.10">
    <property type="entry name" value="DD-peptidase/beta-lactamase superfamily"/>
    <property type="match status" value="1"/>
</dbReference>
<keyword evidence="2 3" id="KW-0378">Hydrolase</keyword>
<evidence type="ECO:0000256" key="1">
    <source>
        <dbReference type="ARBA" id="ARBA00006096"/>
    </source>
</evidence>
<comment type="similarity">
    <text evidence="1">Belongs to the peptidase S13 family.</text>
</comment>
<sequence length="544" mass="55281">MAAHPSSASAASYALTRGRPVRRAATVLALMVSATLMTSCFGGTAETGVQSGVPATSDLPDAAVQVMEKPEYVNAAWHISVSDLETGSTLIDLAGDVMAEPASFTKSYSVGAAWLRWGPDHTVTTPVKRTGEVTGGVLAGDLVLVGKGDLTLGGRTKADGTVDFANFDHNDANPVPGATLTPEDPLTGLDDLAAQVRASGITSVTGGVTVDDRLFQGQLAGEPITPIIVNQNILDVLITPGQPGAPATVELTPAVAPWQIVSNVTTVAAGADAKVDDPVAGAPGQIVVNGSVAAGSEPQLKTFLLRDPSTFARTAFIEALGRAGVSVAADPLAINDSSTLPAATTVDALPEVAQLVSLPLSEEATYVMKISYNRGAQTLICLLAVDAGKKDCEDGLGVAGQLWADAGLDSDGASLVDGSGLAGNYITAANGVELQRVMAARSDADQWKSTMPILGVDGSLASVQADSPAADKVFAKTGTLVGGDLMNGRTRLNTKALGGVMEAESGRRLAFVIIVNQGFVDGIQGVLAANDDVGAVAAAIQQAY</sequence>
<dbReference type="EC" id="3.4.16.4" evidence="3"/>
<dbReference type="PANTHER" id="PTHR30023:SF0">
    <property type="entry name" value="PENICILLIN-SENSITIVE CARBOXYPEPTIDASE A"/>
    <property type="match status" value="1"/>
</dbReference>